<dbReference type="Gene3D" id="3.40.1440.10">
    <property type="entry name" value="GIY-YIG endonuclease"/>
    <property type="match status" value="1"/>
</dbReference>
<dbReference type="InterPro" id="IPR036397">
    <property type="entry name" value="RNaseH_sf"/>
</dbReference>
<dbReference type="Pfam" id="PF01541">
    <property type="entry name" value="GIY-YIG"/>
    <property type="match status" value="1"/>
</dbReference>
<evidence type="ECO:0000313" key="5">
    <source>
        <dbReference type="Proteomes" id="UP001433638"/>
    </source>
</evidence>
<dbReference type="InterPro" id="IPR000305">
    <property type="entry name" value="GIY-YIG_endonuc"/>
</dbReference>
<dbReference type="PANTHER" id="PTHR30231:SF37">
    <property type="entry name" value="EXODEOXYRIBONUCLEASE 10"/>
    <property type="match status" value="1"/>
</dbReference>
<dbReference type="Pfam" id="PF00929">
    <property type="entry name" value="RNase_T"/>
    <property type="match status" value="1"/>
</dbReference>
<dbReference type="SMART" id="SM00465">
    <property type="entry name" value="GIYc"/>
    <property type="match status" value="1"/>
</dbReference>
<feature type="domain" description="GIY-YIG" evidence="3">
    <location>
        <begin position="200"/>
        <end position="278"/>
    </location>
</feature>
<dbReference type="GO" id="GO:0004527">
    <property type="term" value="F:exonuclease activity"/>
    <property type="evidence" value="ECO:0007669"/>
    <property type="project" value="UniProtKB-KW"/>
</dbReference>
<dbReference type="InterPro" id="IPR013520">
    <property type="entry name" value="Ribonucl_H"/>
</dbReference>
<gene>
    <name evidence="4" type="ORF">ABNW52_13690</name>
</gene>
<dbReference type="SMART" id="SM00479">
    <property type="entry name" value="EXOIII"/>
    <property type="match status" value="1"/>
</dbReference>
<dbReference type="PROSITE" id="PS50164">
    <property type="entry name" value="GIY_YIG"/>
    <property type="match status" value="1"/>
</dbReference>
<dbReference type="InterPro" id="IPR012337">
    <property type="entry name" value="RNaseH-like_sf"/>
</dbReference>
<dbReference type="RefSeq" id="WP_349588838.1">
    <property type="nucleotide sequence ID" value="NZ_JBEFLD010000007.1"/>
</dbReference>
<dbReference type="PANTHER" id="PTHR30231">
    <property type="entry name" value="DNA POLYMERASE III SUBUNIT EPSILON"/>
    <property type="match status" value="1"/>
</dbReference>
<comment type="caution">
    <text evidence="4">The sequence shown here is derived from an EMBL/GenBank/DDBJ whole genome shotgun (WGS) entry which is preliminary data.</text>
</comment>
<evidence type="ECO:0000256" key="2">
    <source>
        <dbReference type="ARBA" id="ARBA00049244"/>
    </source>
</evidence>
<dbReference type="NCBIfam" id="TIGR00573">
    <property type="entry name" value="dnaq"/>
    <property type="match status" value="1"/>
</dbReference>
<dbReference type="EMBL" id="JBEFLD010000007">
    <property type="protein sequence ID" value="MEQ6291666.1"/>
    <property type="molecule type" value="Genomic_DNA"/>
</dbReference>
<evidence type="ECO:0000256" key="1">
    <source>
        <dbReference type="ARBA" id="ARBA00012417"/>
    </source>
</evidence>
<keyword evidence="4" id="KW-0269">Exonuclease</keyword>
<dbReference type="InterPro" id="IPR035901">
    <property type="entry name" value="GIY-YIG_endonuc_sf"/>
</dbReference>
<evidence type="ECO:0000313" key="4">
    <source>
        <dbReference type="EMBL" id="MEQ6291666.1"/>
    </source>
</evidence>
<accession>A0ABV1M6L4</accession>
<keyword evidence="4" id="KW-0540">Nuclease</keyword>
<keyword evidence="5" id="KW-1185">Reference proteome</keyword>
<dbReference type="InterPro" id="IPR006054">
    <property type="entry name" value="DnaQ"/>
</dbReference>
<proteinExistence type="predicted"/>
<protein>
    <recommendedName>
        <fullName evidence="1">DNA-directed DNA polymerase</fullName>
        <ecNumber evidence="1">2.7.7.7</ecNumber>
    </recommendedName>
</protein>
<sequence length="467" mass="52832">MLFDRPLAIVDLETTGGHITRDRITEVGMILIDGEQVQRFDMLVNPGQNIPPFIEEMTGISNAMVAEAPPFAAVAEQLLEKLQGRLFIAHNVRFDYGFLKNEFKRVGIKFRSEVLCTVKLSRKLYPQHYKHNLDSIIQRHEIQLPSRHRAMADAEALYQFLGQSLTNLGREAVETAASELMAQAMVPPGLDPEVMEQLPDVPGVYLLYGEHDLPLYVGKSSNLRNRVLAHFGSGQQQHKEVRLSQQIKRVAWHETIGEFGAQLLELELVKSLQPIHNQRGRLEQELCSIQLQPAGSGFLLPRVVYAHEVDFSQLTSLYGLFRNQKEAKKTLTELCEFNGLCQTCLQLEKRGARKGACFAHQRGRCKGACVGKEDAAAHNIRLLQALSRLQLKAWPYPGVVAVRETDPVSGEWEEFLFERWCYLGSRRADSKQPQAKPRFDHDVYKLLAAFIKKPPEHAQLLELPPSA</sequence>
<evidence type="ECO:0000259" key="3">
    <source>
        <dbReference type="PROSITE" id="PS50164"/>
    </source>
</evidence>
<dbReference type="CDD" id="cd10434">
    <property type="entry name" value="GIY-YIG_UvrC_Cho"/>
    <property type="match status" value="1"/>
</dbReference>
<dbReference type="CDD" id="cd06127">
    <property type="entry name" value="DEDDh"/>
    <property type="match status" value="1"/>
</dbReference>
<name>A0ABV1M6L4_9NEIS</name>
<dbReference type="EC" id="2.7.7.7" evidence="1"/>
<dbReference type="Gene3D" id="3.30.420.10">
    <property type="entry name" value="Ribonuclease H-like superfamily/Ribonuclease H"/>
    <property type="match status" value="1"/>
</dbReference>
<comment type="catalytic activity">
    <reaction evidence="2">
        <text>DNA(n) + a 2'-deoxyribonucleoside 5'-triphosphate = DNA(n+1) + diphosphate</text>
        <dbReference type="Rhea" id="RHEA:22508"/>
        <dbReference type="Rhea" id="RHEA-COMP:17339"/>
        <dbReference type="Rhea" id="RHEA-COMP:17340"/>
        <dbReference type="ChEBI" id="CHEBI:33019"/>
        <dbReference type="ChEBI" id="CHEBI:61560"/>
        <dbReference type="ChEBI" id="CHEBI:173112"/>
        <dbReference type="EC" id="2.7.7.7"/>
    </reaction>
</comment>
<dbReference type="SUPFAM" id="SSF82771">
    <property type="entry name" value="GIY-YIG endonuclease"/>
    <property type="match status" value="1"/>
</dbReference>
<dbReference type="SUPFAM" id="SSF53098">
    <property type="entry name" value="Ribonuclease H-like"/>
    <property type="match status" value="1"/>
</dbReference>
<keyword evidence="4" id="KW-0378">Hydrolase</keyword>
<organism evidence="4 5">
    <name type="scientific">Vogesella oryzagri</name>
    <dbReference type="NCBI Taxonomy" id="3160864"/>
    <lineage>
        <taxon>Bacteria</taxon>
        <taxon>Pseudomonadati</taxon>
        <taxon>Pseudomonadota</taxon>
        <taxon>Betaproteobacteria</taxon>
        <taxon>Neisseriales</taxon>
        <taxon>Chromobacteriaceae</taxon>
        <taxon>Vogesella</taxon>
    </lineage>
</organism>
<dbReference type="InterPro" id="IPR047296">
    <property type="entry name" value="GIY-YIG_UvrC_Cho"/>
</dbReference>
<dbReference type="Proteomes" id="UP001433638">
    <property type="component" value="Unassembled WGS sequence"/>
</dbReference>
<reference evidence="4" key="1">
    <citation type="submission" date="2024-06" db="EMBL/GenBank/DDBJ databases">
        <title>Genome sequence of Vogesella sp. MAHUQ-64.</title>
        <authorList>
            <person name="Huq M.A."/>
        </authorList>
    </citation>
    <scope>NUCLEOTIDE SEQUENCE</scope>
    <source>
        <strain evidence="4">MAHUQ-64</strain>
    </source>
</reference>